<evidence type="ECO:0000313" key="2">
    <source>
        <dbReference type="EMBL" id="MBB6172585.1"/>
    </source>
</evidence>
<feature type="chain" id="PRO_5038700974" description="Copper chaperone PCu(A)C" evidence="1">
    <location>
        <begin position="26"/>
        <end position="179"/>
    </location>
</feature>
<reference evidence="2 3" key="1">
    <citation type="submission" date="2020-08" db="EMBL/GenBank/DDBJ databases">
        <title>Sequencing the genomes of 1000 actinobacteria strains.</title>
        <authorList>
            <person name="Klenk H.-P."/>
        </authorList>
    </citation>
    <scope>NUCLEOTIDE SEQUENCE [LARGE SCALE GENOMIC DNA]</scope>
    <source>
        <strain evidence="2 3">DSM 46659</strain>
    </source>
</reference>
<dbReference type="Pfam" id="PF04314">
    <property type="entry name" value="PCuAC"/>
    <property type="match status" value="1"/>
</dbReference>
<dbReference type="RefSeq" id="WP_184075869.1">
    <property type="nucleotide sequence ID" value="NZ_JACHDS010000001.1"/>
</dbReference>
<dbReference type="PROSITE" id="PS51257">
    <property type="entry name" value="PROKAR_LIPOPROTEIN"/>
    <property type="match status" value="1"/>
</dbReference>
<sequence>MTATLKNTVLLSAALAALGALSACGGPGADGATKEDAADGASAAPAITVDDATVRVPANPDVTAGYLTIENTGDADDVLTGVGTDAAEEVQMHDMVDEDGEMKMEQQDTVPVAAGSTVEFASGGLHLMLMQPGTLEAGDHITLTLTFEKSGDIETEAVVEDPMGDKAGGDHEDMDHEGH</sequence>
<gene>
    <name evidence="2" type="ORF">HNR23_002645</name>
</gene>
<name>A0A7W9YI44_9ACTN</name>
<keyword evidence="1" id="KW-0732">Signal</keyword>
<dbReference type="InterPro" id="IPR036182">
    <property type="entry name" value="PCuAC_sf"/>
</dbReference>
<dbReference type="PANTHER" id="PTHR36302">
    <property type="entry name" value="BLR7088 PROTEIN"/>
    <property type="match status" value="1"/>
</dbReference>
<dbReference type="Gene3D" id="2.60.40.1890">
    <property type="entry name" value="PCu(A)C copper chaperone"/>
    <property type="match status" value="1"/>
</dbReference>
<dbReference type="InterPro" id="IPR007410">
    <property type="entry name" value="LpqE-like"/>
</dbReference>
<evidence type="ECO:0000313" key="3">
    <source>
        <dbReference type="Proteomes" id="UP000546642"/>
    </source>
</evidence>
<comment type="caution">
    <text evidence="2">The sequence shown here is derived from an EMBL/GenBank/DDBJ whole genome shotgun (WGS) entry which is preliminary data.</text>
</comment>
<proteinExistence type="predicted"/>
<dbReference type="PANTHER" id="PTHR36302:SF1">
    <property type="entry name" value="COPPER CHAPERONE PCU(A)C"/>
    <property type="match status" value="1"/>
</dbReference>
<organism evidence="2 3">
    <name type="scientific">Nocardiopsis mwathae</name>
    <dbReference type="NCBI Taxonomy" id="1472723"/>
    <lineage>
        <taxon>Bacteria</taxon>
        <taxon>Bacillati</taxon>
        <taxon>Actinomycetota</taxon>
        <taxon>Actinomycetes</taxon>
        <taxon>Streptosporangiales</taxon>
        <taxon>Nocardiopsidaceae</taxon>
        <taxon>Nocardiopsis</taxon>
    </lineage>
</organism>
<dbReference type="EMBL" id="JACHDS010000001">
    <property type="protein sequence ID" value="MBB6172585.1"/>
    <property type="molecule type" value="Genomic_DNA"/>
</dbReference>
<evidence type="ECO:0008006" key="4">
    <source>
        <dbReference type="Google" id="ProtNLM"/>
    </source>
</evidence>
<dbReference type="Proteomes" id="UP000546642">
    <property type="component" value="Unassembled WGS sequence"/>
</dbReference>
<protein>
    <recommendedName>
        <fullName evidence="4">Copper chaperone PCu(A)C</fullName>
    </recommendedName>
</protein>
<keyword evidence="3" id="KW-1185">Reference proteome</keyword>
<dbReference type="AlphaFoldDB" id="A0A7W9YI44"/>
<dbReference type="InterPro" id="IPR058248">
    <property type="entry name" value="Lxx211020-like"/>
</dbReference>
<accession>A0A7W9YI44</accession>
<dbReference type="SUPFAM" id="SSF110087">
    <property type="entry name" value="DR1885-like metal-binding protein"/>
    <property type="match status" value="1"/>
</dbReference>
<feature type="signal peptide" evidence="1">
    <location>
        <begin position="1"/>
        <end position="25"/>
    </location>
</feature>
<evidence type="ECO:0000256" key="1">
    <source>
        <dbReference type="SAM" id="SignalP"/>
    </source>
</evidence>